<name>A0A841LVD8_9HYPH</name>
<evidence type="ECO:0000313" key="9">
    <source>
        <dbReference type="EMBL" id="MBB6262315.1"/>
    </source>
</evidence>
<dbReference type="RefSeq" id="WP_184224483.1">
    <property type="nucleotide sequence ID" value="NZ_JACIIU010000023.1"/>
</dbReference>
<sequence>MSDLKNDLTVENSADTTSPRNITRQIADDIRDSILNGDLKIGERLLTEEELAEHYGVSGPTIREVLKRLAAQHLVRSKRGPGGGTFVNRPSFEQARENMVGIMMLLSSLGSFSLVDIAEFRHDTGLICLSYAVQRRTDEDLINMEKLLLQQEDASISDVEFCAADVGFHQAIAAATGNGVYSFFLQGLLEVLIPPANMVMFKFRDRMIICGLHRRILMAIYSRNNRAAEEAFIELMDYLRVKYAEAQDWRSNHEAVK</sequence>
<dbReference type="PANTHER" id="PTHR43537:SF34">
    <property type="entry name" value="PYRUVATE DEHYDROGENASE COMPLEX REPRESSOR"/>
    <property type="match status" value="1"/>
</dbReference>
<dbReference type="Gene3D" id="1.10.10.10">
    <property type="entry name" value="Winged helix-like DNA-binding domain superfamily/Winged helix DNA-binding domain"/>
    <property type="match status" value="1"/>
</dbReference>
<feature type="domain" description="HTH gntR-type" evidence="8">
    <location>
        <begin position="20"/>
        <end position="90"/>
    </location>
</feature>
<dbReference type="SUPFAM" id="SSF46785">
    <property type="entry name" value="Winged helix' DNA-binding domain"/>
    <property type="match status" value="1"/>
</dbReference>
<dbReference type="InterPro" id="IPR008920">
    <property type="entry name" value="TF_FadR/GntR_C"/>
</dbReference>
<dbReference type="PROSITE" id="PS50949">
    <property type="entry name" value="HTH_GNTR"/>
    <property type="match status" value="1"/>
</dbReference>
<evidence type="ECO:0000256" key="3">
    <source>
        <dbReference type="ARBA" id="ARBA00023125"/>
    </source>
</evidence>
<keyword evidence="3 9" id="KW-0238">DNA-binding</keyword>
<evidence type="ECO:0000256" key="2">
    <source>
        <dbReference type="ARBA" id="ARBA00023015"/>
    </source>
</evidence>
<dbReference type="InterPro" id="IPR011711">
    <property type="entry name" value="GntR_C"/>
</dbReference>
<protein>
    <recommendedName>
        <fullName evidence="6">Pyruvate dehydrogenase complex repressor</fullName>
    </recommendedName>
</protein>
<evidence type="ECO:0000259" key="8">
    <source>
        <dbReference type="PROSITE" id="PS50949"/>
    </source>
</evidence>
<evidence type="ECO:0000313" key="10">
    <source>
        <dbReference type="Proteomes" id="UP000555393"/>
    </source>
</evidence>
<dbReference type="CDD" id="cd07377">
    <property type="entry name" value="WHTH_GntR"/>
    <property type="match status" value="1"/>
</dbReference>
<keyword evidence="4" id="KW-0804">Transcription</keyword>
<dbReference type="SUPFAM" id="SSF48008">
    <property type="entry name" value="GntR ligand-binding domain-like"/>
    <property type="match status" value="1"/>
</dbReference>
<keyword evidence="1" id="KW-0678">Repressor</keyword>
<proteinExistence type="predicted"/>
<evidence type="ECO:0000256" key="5">
    <source>
        <dbReference type="ARBA" id="ARBA00037357"/>
    </source>
</evidence>
<organism evidence="9 10">
    <name type="scientific">Paenochrobactrum gallinarii</name>
    <dbReference type="NCBI Taxonomy" id="643673"/>
    <lineage>
        <taxon>Bacteria</taxon>
        <taxon>Pseudomonadati</taxon>
        <taxon>Pseudomonadota</taxon>
        <taxon>Alphaproteobacteria</taxon>
        <taxon>Hyphomicrobiales</taxon>
        <taxon>Brucellaceae</taxon>
        <taxon>Paenochrobactrum</taxon>
    </lineage>
</organism>
<dbReference type="SMART" id="SM00345">
    <property type="entry name" value="HTH_GNTR"/>
    <property type="match status" value="1"/>
</dbReference>
<dbReference type="SMART" id="SM00895">
    <property type="entry name" value="FCD"/>
    <property type="match status" value="1"/>
</dbReference>
<evidence type="ECO:0000256" key="6">
    <source>
        <dbReference type="ARBA" id="ARBA00039592"/>
    </source>
</evidence>
<dbReference type="Proteomes" id="UP000555393">
    <property type="component" value="Unassembled WGS sequence"/>
</dbReference>
<dbReference type="GO" id="GO:0003677">
    <property type="term" value="F:DNA binding"/>
    <property type="evidence" value="ECO:0007669"/>
    <property type="project" value="UniProtKB-KW"/>
</dbReference>
<accession>A0A841LVD8</accession>
<comment type="caution">
    <text evidence="9">The sequence shown here is derived from an EMBL/GenBank/DDBJ whole genome shotgun (WGS) entry which is preliminary data.</text>
</comment>
<dbReference type="Gene3D" id="1.20.120.530">
    <property type="entry name" value="GntR ligand-binding domain-like"/>
    <property type="match status" value="1"/>
</dbReference>
<evidence type="ECO:0000256" key="1">
    <source>
        <dbReference type="ARBA" id="ARBA00022491"/>
    </source>
</evidence>
<dbReference type="EMBL" id="JACIIU010000023">
    <property type="protein sequence ID" value="MBB6262315.1"/>
    <property type="molecule type" value="Genomic_DNA"/>
</dbReference>
<feature type="region of interest" description="Disordered" evidence="7">
    <location>
        <begin position="1"/>
        <end position="20"/>
    </location>
</feature>
<dbReference type="GO" id="GO:0003700">
    <property type="term" value="F:DNA-binding transcription factor activity"/>
    <property type="evidence" value="ECO:0007669"/>
    <property type="project" value="InterPro"/>
</dbReference>
<dbReference type="InterPro" id="IPR000524">
    <property type="entry name" value="Tscrpt_reg_HTH_GntR"/>
</dbReference>
<dbReference type="PANTHER" id="PTHR43537">
    <property type="entry name" value="TRANSCRIPTIONAL REGULATOR, GNTR FAMILY"/>
    <property type="match status" value="1"/>
</dbReference>
<evidence type="ECO:0000256" key="4">
    <source>
        <dbReference type="ARBA" id="ARBA00023163"/>
    </source>
</evidence>
<comment type="function">
    <text evidence="5">Transcriptional repressor for the pyruvate dehydrogenase complex genes aceEF and lpd.</text>
</comment>
<dbReference type="InterPro" id="IPR036390">
    <property type="entry name" value="WH_DNA-bd_sf"/>
</dbReference>
<dbReference type="Pfam" id="PF07729">
    <property type="entry name" value="FCD"/>
    <property type="match status" value="1"/>
</dbReference>
<gene>
    <name evidence="9" type="ORF">FHS77_002887</name>
</gene>
<feature type="compositionally biased region" description="Polar residues" evidence="7">
    <location>
        <begin position="9"/>
        <end position="20"/>
    </location>
</feature>
<dbReference type="AlphaFoldDB" id="A0A841LVD8"/>
<keyword evidence="2" id="KW-0805">Transcription regulation</keyword>
<evidence type="ECO:0000256" key="7">
    <source>
        <dbReference type="SAM" id="MobiDB-lite"/>
    </source>
</evidence>
<reference evidence="9 10" key="1">
    <citation type="submission" date="2020-08" db="EMBL/GenBank/DDBJ databases">
        <title>Genomic Encyclopedia of Type Strains, Phase IV (KMG-IV): sequencing the most valuable type-strain genomes for metagenomic binning, comparative biology and taxonomic classification.</title>
        <authorList>
            <person name="Goeker M."/>
        </authorList>
    </citation>
    <scope>NUCLEOTIDE SEQUENCE [LARGE SCALE GENOMIC DNA]</scope>
    <source>
        <strain evidence="9 10">DSM 22336</strain>
    </source>
</reference>
<dbReference type="InterPro" id="IPR036388">
    <property type="entry name" value="WH-like_DNA-bd_sf"/>
</dbReference>
<dbReference type="Pfam" id="PF00392">
    <property type="entry name" value="GntR"/>
    <property type="match status" value="1"/>
</dbReference>
<keyword evidence="10" id="KW-1185">Reference proteome</keyword>